<evidence type="ECO:0000313" key="5">
    <source>
        <dbReference type="Proteomes" id="UP001152320"/>
    </source>
</evidence>
<evidence type="ECO:0000256" key="1">
    <source>
        <dbReference type="ARBA" id="ARBA00022679"/>
    </source>
</evidence>
<feature type="domain" description="Rhodanese" evidence="3">
    <location>
        <begin position="42"/>
        <end position="142"/>
    </location>
</feature>
<dbReference type="InterPro" id="IPR036873">
    <property type="entry name" value="Rhodanese-like_dom_sf"/>
</dbReference>
<dbReference type="SMART" id="SM00450">
    <property type="entry name" value="RHOD"/>
    <property type="match status" value="2"/>
</dbReference>
<keyword evidence="5" id="KW-1185">Reference proteome</keyword>
<organism evidence="4 5">
    <name type="scientific">Holothuria leucospilota</name>
    <name type="common">Black long sea cucumber</name>
    <name type="synonym">Mertensiothuria leucospilota</name>
    <dbReference type="NCBI Taxonomy" id="206669"/>
    <lineage>
        <taxon>Eukaryota</taxon>
        <taxon>Metazoa</taxon>
        <taxon>Echinodermata</taxon>
        <taxon>Eleutherozoa</taxon>
        <taxon>Echinozoa</taxon>
        <taxon>Holothuroidea</taxon>
        <taxon>Aspidochirotacea</taxon>
        <taxon>Aspidochirotida</taxon>
        <taxon>Holothuriidae</taxon>
        <taxon>Holothuria</taxon>
    </lineage>
</organism>
<protein>
    <submittedName>
        <fullName evidence="4">3-mercaptopyruvate sulfurtransferase</fullName>
    </submittedName>
</protein>
<reference evidence="4" key="1">
    <citation type="submission" date="2021-10" db="EMBL/GenBank/DDBJ databases">
        <title>Tropical sea cucumber genome reveals ecological adaptation and Cuvierian tubules defense mechanism.</title>
        <authorList>
            <person name="Chen T."/>
        </authorList>
    </citation>
    <scope>NUCLEOTIDE SEQUENCE</scope>
    <source>
        <strain evidence="4">Nanhai2018</strain>
        <tissue evidence="4">Muscle</tissue>
    </source>
</reference>
<comment type="caution">
    <text evidence="4">The sequence shown here is derived from an EMBL/GenBank/DDBJ whole genome shotgun (WGS) entry which is preliminary data.</text>
</comment>
<dbReference type="GO" id="GO:0005739">
    <property type="term" value="C:mitochondrion"/>
    <property type="evidence" value="ECO:0007669"/>
    <property type="project" value="TreeGrafter"/>
</dbReference>
<dbReference type="FunFam" id="3.40.250.10:FF:000015">
    <property type="entry name" value="Sulfurtransferase"/>
    <property type="match status" value="1"/>
</dbReference>
<dbReference type="AlphaFoldDB" id="A0A9Q1C465"/>
<dbReference type="PANTHER" id="PTHR11364:SF27">
    <property type="entry name" value="SULFURTRANSFERASE"/>
    <property type="match status" value="1"/>
</dbReference>
<dbReference type="GO" id="GO:0004792">
    <property type="term" value="F:thiosulfate-cyanide sulfurtransferase activity"/>
    <property type="evidence" value="ECO:0007669"/>
    <property type="project" value="TreeGrafter"/>
</dbReference>
<dbReference type="OrthoDB" id="270167at2759"/>
<dbReference type="Pfam" id="PF00581">
    <property type="entry name" value="Rhodanese"/>
    <property type="match status" value="2"/>
</dbReference>
<evidence type="ECO:0000259" key="3">
    <source>
        <dbReference type="PROSITE" id="PS50206"/>
    </source>
</evidence>
<dbReference type="SUPFAM" id="SSF52821">
    <property type="entry name" value="Rhodanese/Cell cycle control phosphatase"/>
    <property type="match status" value="2"/>
</dbReference>
<feature type="domain" description="Rhodanese" evidence="3">
    <location>
        <begin position="173"/>
        <end position="290"/>
    </location>
</feature>
<evidence type="ECO:0000313" key="4">
    <source>
        <dbReference type="EMBL" id="KAJ8037839.1"/>
    </source>
</evidence>
<gene>
    <name evidence="4" type="ORF">HOLleu_18758</name>
</gene>
<keyword evidence="1" id="KW-0808">Transferase</keyword>
<evidence type="ECO:0000256" key="2">
    <source>
        <dbReference type="ARBA" id="ARBA00022737"/>
    </source>
</evidence>
<dbReference type="InterPro" id="IPR045078">
    <property type="entry name" value="TST/MPST-like"/>
</dbReference>
<sequence length="294" mass="33758">METQSPGPLITTHSLAKLLERPTTNMTLKILDASWHNPIKNRDARAEYKQKHIAGAAFFDTNECCDKSSPYTVMLPSAKQFEEYVGQLGIDNSSHVVVYDTYQGLRMAPRAWWMFRIFGHERISVLEGGLTKWISDGYPITNKTYEITEKNFTATYNPSLKVDFEEIYATMKSGSTHHVIDSRPVDWFNGMDYPEDEIEWKSWHIPGSVNIPWYDFVDDDGCSMKSKDEIIKMFKQNNISLHTDPIKSTCRRGIYACAVALAAFVAGRKDIPVYDGSWEEFSQRAKKEEYMTDN</sequence>
<keyword evidence="2" id="KW-0677">Repeat</keyword>
<dbReference type="EMBL" id="JAIZAY010000008">
    <property type="protein sequence ID" value="KAJ8037839.1"/>
    <property type="molecule type" value="Genomic_DNA"/>
</dbReference>
<dbReference type="Proteomes" id="UP001152320">
    <property type="component" value="Chromosome 8"/>
</dbReference>
<dbReference type="PANTHER" id="PTHR11364">
    <property type="entry name" value="THIOSULFATE SULFERTANSFERASE"/>
    <property type="match status" value="1"/>
</dbReference>
<dbReference type="InterPro" id="IPR001763">
    <property type="entry name" value="Rhodanese-like_dom"/>
</dbReference>
<dbReference type="CDD" id="cd01448">
    <property type="entry name" value="TST_Repeat_1"/>
    <property type="match status" value="1"/>
</dbReference>
<dbReference type="CDD" id="cd01449">
    <property type="entry name" value="TST_Repeat_2"/>
    <property type="match status" value="1"/>
</dbReference>
<name>A0A9Q1C465_HOLLE</name>
<dbReference type="PROSITE" id="PS50206">
    <property type="entry name" value="RHODANESE_3"/>
    <property type="match status" value="2"/>
</dbReference>
<proteinExistence type="predicted"/>
<accession>A0A9Q1C465</accession>
<dbReference type="Gene3D" id="3.40.250.10">
    <property type="entry name" value="Rhodanese-like domain"/>
    <property type="match status" value="2"/>
</dbReference>